<accession>A0A5P8W2D9</accession>
<evidence type="ECO:0000313" key="2">
    <source>
        <dbReference type="Proteomes" id="UP000326678"/>
    </source>
</evidence>
<keyword evidence="2" id="KW-1185">Reference proteome</keyword>
<gene>
    <name evidence="1" type="ORF">GXM_04301</name>
</gene>
<reference evidence="1 2" key="1">
    <citation type="submission" date="2019-10" db="EMBL/GenBank/DDBJ databases">
        <title>Genomic and transcriptomic insights into the perfect genentic adaptation of a filamentous nitrogen-fixing cyanobacterium to rice fields.</title>
        <authorList>
            <person name="Chen Z."/>
        </authorList>
    </citation>
    <scope>NUCLEOTIDE SEQUENCE [LARGE SCALE GENOMIC DNA]</scope>
    <source>
        <strain evidence="1">CCNUC1</strain>
    </source>
</reference>
<proteinExistence type="predicted"/>
<dbReference type="EMBL" id="CP045226">
    <property type="protein sequence ID" value="QFS46820.1"/>
    <property type="molecule type" value="Genomic_DNA"/>
</dbReference>
<dbReference type="Proteomes" id="UP000326678">
    <property type="component" value="Chromosome Gxm1"/>
</dbReference>
<protein>
    <submittedName>
        <fullName evidence="1">Uncharacterized protein</fullName>
    </submittedName>
</protein>
<sequence>MGSNAGSDAQSEPLTPSFEPMKLLAYIFQLRFGLNLHPSAFPNWETPEFSDVRD</sequence>
<name>A0A5P8W2D9_9NOSO</name>
<organism evidence="1 2">
    <name type="scientific">Nostoc sphaeroides CCNUC1</name>
    <dbReference type="NCBI Taxonomy" id="2653204"/>
    <lineage>
        <taxon>Bacteria</taxon>
        <taxon>Bacillati</taxon>
        <taxon>Cyanobacteriota</taxon>
        <taxon>Cyanophyceae</taxon>
        <taxon>Nostocales</taxon>
        <taxon>Nostocaceae</taxon>
        <taxon>Nostoc</taxon>
    </lineage>
</organism>
<evidence type="ECO:0000313" key="1">
    <source>
        <dbReference type="EMBL" id="QFS46820.1"/>
    </source>
</evidence>
<dbReference type="AlphaFoldDB" id="A0A5P8W2D9"/>
<dbReference type="KEGG" id="nsh:GXM_04301"/>